<gene>
    <name evidence="2" type="ORF">AVDCRST_MAG20-156</name>
</gene>
<reference evidence="2" key="1">
    <citation type="submission" date="2020-02" db="EMBL/GenBank/DDBJ databases">
        <authorList>
            <person name="Meier V. D."/>
        </authorList>
    </citation>
    <scope>NUCLEOTIDE SEQUENCE</scope>
    <source>
        <strain evidence="2">AVDCRST_MAG20</strain>
    </source>
</reference>
<dbReference type="EMBL" id="CADCSY010000005">
    <property type="protein sequence ID" value="CAA9210072.1"/>
    <property type="molecule type" value="Genomic_DNA"/>
</dbReference>
<proteinExistence type="predicted"/>
<evidence type="ECO:0000259" key="1">
    <source>
        <dbReference type="Pfam" id="PF14258"/>
    </source>
</evidence>
<accession>A0A6J4GY69</accession>
<dbReference type="Pfam" id="PF14258">
    <property type="entry name" value="DUF4350"/>
    <property type="match status" value="1"/>
</dbReference>
<dbReference type="AlphaFoldDB" id="A0A6J4GY69"/>
<organism evidence="2">
    <name type="scientific">uncultured Acidimicrobiales bacterium</name>
    <dbReference type="NCBI Taxonomy" id="310071"/>
    <lineage>
        <taxon>Bacteria</taxon>
        <taxon>Bacillati</taxon>
        <taxon>Actinomycetota</taxon>
        <taxon>Acidimicrobiia</taxon>
        <taxon>Acidimicrobiales</taxon>
        <taxon>environmental samples</taxon>
    </lineage>
</organism>
<feature type="domain" description="DUF4350" evidence="1">
    <location>
        <begin position="37"/>
        <end position="200"/>
    </location>
</feature>
<protein>
    <recommendedName>
        <fullName evidence="1">DUF4350 domain-containing protein</fullName>
    </recommendedName>
</protein>
<name>A0A6J4GY69_9ACTN</name>
<sequence length="364" mass="36658">MTAGRAGWARWVLLGAAVLVGALLVGPPADEGEALDPDSPGPLGALGLVRTLGALGAEVSTARGAPGADVDVAVVLGDRLGRDGRDDLLTWVRGGRTLVVADPSSPLAQVEPTGELVDPRRDAGGCGIDALVGVEELSVQGVGFDLGVRGRGCFSGGDGGSFVVATPVGDGTVVAVGGAAVWVNERLGRADNAVLAGALLAPAEGTQVAVVLPTLVGGGSASLTDLVGDGPKQALLQLGVAFTLYALWRGRRLGRPVPEPQPVELAASELVVAVGDLLQQGRHHGRAAEVIREDLRRHLAARLGLPTSAAPAHVAEVAAARTGLDRRRLSDLLTPAAAAAGGDEVLVELAAAASAVTEELDHVR</sequence>
<evidence type="ECO:0000313" key="2">
    <source>
        <dbReference type="EMBL" id="CAA9210072.1"/>
    </source>
</evidence>
<dbReference type="InterPro" id="IPR025646">
    <property type="entry name" value="DUF4350"/>
</dbReference>